<dbReference type="GO" id="GO:0000287">
    <property type="term" value="F:magnesium ion binding"/>
    <property type="evidence" value="ECO:0007669"/>
    <property type="project" value="InterPro"/>
</dbReference>
<evidence type="ECO:0000256" key="7">
    <source>
        <dbReference type="ARBA" id="ARBA00022741"/>
    </source>
</evidence>
<keyword evidence="10" id="KW-0460">Magnesium</keyword>
<dbReference type="GO" id="GO:0009229">
    <property type="term" value="P:thiamine diphosphate biosynthetic process"/>
    <property type="evidence" value="ECO:0007669"/>
    <property type="project" value="UniProtKB-UniPathway"/>
</dbReference>
<dbReference type="GO" id="GO:0005524">
    <property type="term" value="F:ATP binding"/>
    <property type="evidence" value="ECO:0007669"/>
    <property type="project" value="UniProtKB-KW"/>
</dbReference>
<evidence type="ECO:0000256" key="4">
    <source>
        <dbReference type="ARBA" id="ARBA00012129"/>
    </source>
</evidence>
<reference evidence="12 13" key="1">
    <citation type="submission" date="2019-09" db="EMBL/GenBank/DDBJ databases">
        <authorList>
            <person name="Ou C."/>
        </authorList>
    </citation>
    <scope>NUCLEOTIDE SEQUENCE [LARGE SCALE GENOMIC DNA]</scope>
    <source>
        <strain evidence="12">S2</strain>
        <tissue evidence="12">Leaf</tissue>
    </source>
</reference>
<reference evidence="12 13" key="3">
    <citation type="submission" date="2019-11" db="EMBL/GenBank/DDBJ databases">
        <title>A de novo genome assembly of a pear dwarfing rootstock.</title>
        <authorList>
            <person name="Wang F."/>
            <person name="Wang J."/>
            <person name="Li S."/>
            <person name="Zhang Y."/>
            <person name="Fang M."/>
            <person name="Ma L."/>
            <person name="Zhao Y."/>
            <person name="Jiang S."/>
        </authorList>
    </citation>
    <scope>NUCLEOTIDE SEQUENCE [LARGE SCALE GENOMIC DNA]</scope>
    <source>
        <strain evidence="12">S2</strain>
        <tissue evidence="12">Leaf</tissue>
    </source>
</reference>
<dbReference type="Gene3D" id="3.40.1190.20">
    <property type="match status" value="1"/>
</dbReference>
<comment type="catalytic activity">
    <reaction evidence="1">
        <text>5-(2-hydroxyethyl)-4-methylthiazole + ATP = 4-methyl-5-(2-phosphooxyethyl)-thiazole + ADP + H(+)</text>
        <dbReference type="Rhea" id="RHEA:24212"/>
        <dbReference type="ChEBI" id="CHEBI:15378"/>
        <dbReference type="ChEBI" id="CHEBI:17957"/>
        <dbReference type="ChEBI" id="CHEBI:30616"/>
        <dbReference type="ChEBI" id="CHEBI:58296"/>
        <dbReference type="ChEBI" id="CHEBI:456216"/>
        <dbReference type="EC" id="2.7.1.50"/>
    </reaction>
</comment>
<gene>
    <name evidence="12" type="ORF">D8674_017448</name>
</gene>
<protein>
    <recommendedName>
        <fullName evidence="4">hydroxyethylthiazole kinase</fullName>
        <ecNumber evidence="4">2.7.1.50</ecNumber>
    </recommendedName>
</protein>
<keyword evidence="8 12" id="KW-0418">Kinase</keyword>
<keyword evidence="5" id="KW-0808">Transferase</keyword>
<dbReference type="UniPathway" id="UPA00060">
    <property type="reaction ID" value="UER00139"/>
</dbReference>
<keyword evidence="7" id="KW-0547">Nucleotide-binding</keyword>
<evidence type="ECO:0000256" key="2">
    <source>
        <dbReference type="ARBA" id="ARBA00001946"/>
    </source>
</evidence>
<keyword evidence="13" id="KW-1185">Reference proteome</keyword>
<evidence type="ECO:0000256" key="11">
    <source>
        <dbReference type="ARBA" id="ARBA00022977"/>
    </source>
</evidence>
<keyword evidence="9" id="KW-0067">ATP-binding</keyword>
<dbReference type="SUPFAM" id="SSF53613">
    <property type="entry name" value="Ribokinase-like"/>
    <property type="match status" value="1"/>
</dbReference>
<evidence type="ECO:0000256" key="3">
    <source>
        <dbReference type="ARBA" id="ARBA00004868"/>
    </source>
</evidence>
<dbReference type="InterPro" id="IPR000417">
    <property type="entry name" value="Hyethyz_kinase"/>
</dbReference>
<dbReference type="AlphaFoldDB" id="A0A5N5HDR6"/>
<evidence type="ECO:0000256" key="9">
    <source>
        <dbReference type="ARBA" id="ARBA00022840"/>
    </source>
</evidence>
<proteinExistence type="predicted"/>
<dbReference type="GO" id="GO:0004417">
    <property type="term" value="F:hydroxyethylthiazole kinase activity"/>
    <property type="evidence" value="ECO:0007669"/>
    <property type="project" value="UniProtKB-EC"/>
</dbReference>
<dbReference type="Pfam" id="PF02110">
    <property type="entry name" value="HK"/>
    <property type="match status" value="1"/>
</dbReference>
<evidence type="ECO:0000313" key="13">
    <source>
        <dbReference type="Proteomes" id="UP000327157"/>
    </source>
</evidence>
<evidence type="ECO:0000256" key="8">
    <source>
        <dbReference type="ARBA" id="ARBA00022777"/>
    </source>
</evidence>
<name>A0A5N5HDR6_9ROSA</name>
<evidence type="ECO:0000256" key="1">
    <source>
        <dbReference type="ARBA" id="ARBA00001771"/>
    </source>
</evidence>
<keyword evidence="11" id="KW-0784">Thiamine biosynthesis</keyword>
<reference evidence="13" key="2">
    <citation type="submission" date="2019-10" db="EMBL/GenBank/DDBJ databases">
        <title>A de novo genome assembly of a pear dwarfing rootstock.</title>
        <authorList>
            <person name="Wang F."/>
            <person name="Wang J."/>
            <person name="Li S."/>
            <person name="Zhang Y."/>
            <person name="Fang M."/>
            <person name="Ma L."/>
            <person name="Zhao Y."/>
            <person name="Jiang S."/>
        </authorList>
    </citation>
    <scope>NUCLEOTIDE SEQUENCE [LARGE SCALE GENOMIC DNA]</scope>
</reference>
<organism evidence="12 13">
    <name type="scientific">Pyrus ussuriensis x Pyrus communis</name>
    <dbReference type="NCBI Taxonomy" id="2448454"/>
    <lineage>
        <taxon>Eukaryota</taxon>
        <taxon>Viridiplantae</taxon>
        <taxon>Streptophyta</taxon>
        <taxon>Embryophyta</taxon>
        <taxon>Tracheophyta</taxon>
        <taxon>Spermatophyta</taxon>
        <taxon>Magnoliopsida</taxon>
        <taxon>eudicotyledons</taxon>
        <taxon>Gunneridae</taxon>
        <taxon>Pentapetalae</taxon>
        <taxon>rosids</taxon>
        <taxon>fabids</taxon>
        <taxon>Rosales</taxon>
        <taxon>Rosaceae</taxon>
        <taxon>Amygdaloideae</taxon>
        <taxon>Maleae</taxon>
        <taxon>Pyrus</taxon>
    </lineage>
</organism>
<comment type="cofactor">
    <cofactor evidence="2">
        <name>Mg(2+)</name>
        <dbReference type="ChEBI" id="CHEBI:18420"/>
    </cofactor>
</comment>
<sequence>MCRKGDVSCKFNTKVEEETEVITWAQKAWALLSLCITHHACIEELPYFTQLVHVLCVNLGTLSADWLPATKVVAQQGPNGISKVISQSSDAIIAVSGAIDIVTNGKRVVGPHNGVAMLTKITTTGCSVTTLIVAFVACMIVGKVGMKLANGAASLRMHLIDSLYGLDEVRVLSHVKIANLS</sequence>
<accession>A0A5N5HDR6</accession>
<keyword evidence="6" id="KW-0479">Metal-binding</keyword>
<dbReference type="OrthoDB" id="4994at2759"/>
<evidence type="ECO:0000256" key="6">
    <source>
        <dbReference type="ARBA" id="ARBA00022723"/>
    </source>
</evidence>
<evidence type="ECO:0000256" key="5">
    <source>
        <dbReference type="ARBA" id="ARBA00022679"/>
    </source>
</evidence>
<comment type="caution">
    <text evidence="12">The sequence shown here is derived from an EMBL/GenBank/DDBJ whole genome shotgun (WGS) entry which is preliminary data.</text>
</comment>
<dbReference type="Proteomes" id="UP000327157">
    <property type="component" value="Chromosome 16"/>
</dbReference>
<dbReference type="GO" id="GO:0009228">
    <property type="term" value="P:thiamine biosynthetic process"/>
    <property type="evidence" value="ECO:0007669"/>
    <property type="project" value="UniProtKB-KW"/>
</dbReference>
<dbReference type="InterPro" id="IPR029056">
    <property type="entry name" value="Ribokinase-like"/>
</dbReference>
<evidence type="ECO:0000313" key="12">
    <source>
        <dbReference type="EMBL" id="KAB2625788.1"/>
    </source>
</evidence>
<dbReference type="EC" id="2.7.1.50" evidence="4"/>
<dbReference type="EMBL" id="SMOL01000160">
    <property type="protein sequence ID" value="KAB2625788.1"/>
    <property type="molecule type" value="Genomic_DNA"/>
</dbReference>
<comment type="pathway">
    <text evidence="3">Cofactor biosynthesis; thiamine diphosphate biosynthesis; 4-methyl-5-(2-phosphoethyl)-thiazole from 5-(2-hydroxyethyl)-4-methylthiazole: step 1/1.</text>
</comment>
<evidence type="ECO:0000256" key="10">
    <source>
        <dbReference type="ARBA" id="ARBA00022842"/>
    </source>
</evidence>